<evidence type="ECO:0000256" key="3">
    <source>
        <dbReference type="ARBA" id="ARBA00023002"/>
    </source>
</evidence>
<dbReference type="GO" id="GO:0004591">
    <property type="term" value="F:oxoglutarate dehydrogenase (succinyl-transferring) activity"/>
    <property type="evidence" value="ECO:0007669"/>
    <property type="project" value="TreeGrafter"/>
</dbReference>
<keyword evidence="3" id="KW-0560">Oxidoreductase</keyword>
<dbReference type="OrthoDB" id="413077at2759"/>
<evidence type="ECO:0000256" key="5">
    <source>
        <dbReference type="ARBA" id="ARBA00037426"/>
    </source>
</evidence>
<accession>A0A8S1JET4</accession>
<evidence type="ECO:0000259" key="8">
    <source>
        <dbReference type="Pfam" id="PF16078"/>
    </source>
</evidence>
<reference evidence="9" key="1">
    <citation type="submission" date="2020-12" db="EMBL/GenBank/DDBJ databases">
        <authorList>
            <person name="Iha C."/>
        </authorList>
    </citation>
    <scope>NUCLEOTIDE SEQUENCE</scope>
</reference>
<sequence length="240" mass="26869">MALSWRARRLLGPLGPRLWRAAFATPGLPLHASAAPCQQAEHPKPVPMRKLKDSFLDGTSSTYLEELEQRYQADPRSVDKTWASFFNSLDSGVAPEAVAEAYHKFERGETASPLTAVTLSAQTIQESMKLVTLVRAYQVHGHGAATLDPLGLDNRTPPPFLDPAYYGFKPSDMDREFVLGQFGLDGFLGENKPIVKLGDIVKRLKEVYCGNVGYEYMHIPDREKCNWIRDKIETLAEVKY</sequence>
<protein>
    <recommendedName>
        <fullName evidence="6">2-oxoglutarate dehydrogenase, mitochondrial</fullName>
    </recommendedName>
    <alternativeName>
        <fullName evidence="7">2-oxoglutarate dehydrogenase complex component E1</fullName>
    </alternativeName>
</protein>
<comment type="cofactor">
    <cofactor evidence="1">
        <name>thiamine diphosphate</name>
        <dbReference type="ChEBI" id="CHEBI:58937"/>
    </cofactor>
</comment>
<evidence type="ECO:0000256" key="2">
    <source>
        <dbReference type="ARBA" id="ARBA00006936"/>
    </source>
</evidence>
<feature type="domain" description="2-oxoglutarate dehydrogenase E1 component N-terminal" evidence="8">
    <location>
        <begin position="53"/>
        <end position="92"/>
    </location>
</feature>
<dbReference type="PANTHER" id="PTHR23152">
    <property type="entry name" value="2-OXOGLUTARATE DEHYDROGENASE"/>
    <property type="match status" value="1"/>
</dbReference>
<dbReference type="InterPro" id="IPR011603">
    <property type="entry name" value="2oxoglutarate_DH_E1"/>
</dbReference>
<dbReference type="PANTHER" id="PTHR23152:SF4">
    <property type="entry name" value="2-OXOADIPATE DEHYDROGENASE COMPLEX COMPONENT E1"/>
    <property type="match status" value="1"/>
</dbReference>
<dbReference type="EMBL" id="CAJHUC010002764">
    <property type="protein sequence ID" value="CAD7704337.1"/>
    <property type="molecule type" value="Genomic_DNA"/>
</dbReference>
<dbReference type="GO" id="GO:0005739">
    <property type="term" value="C:mitochondrion"/>
    <property type="evidence" value="ECO:0007669"/>
    <property type="project" value="TreeGrafter"/>
</dbReference>
<gene>
    <name evidence="9" type="ORF">OSTQU699_LOCUS9692</name>
</gene>
<proteinExistence type="inferred from homology"/>
<name>A0A8S1JET4_9CHLO</name>
<evidence type="ECO:0000256" key="4">
    <source>
        <dbReference type="ARBA" id="ARBA00023052"/>
    </source>
</evidence>
<evidence type="ECO:0000313" key="10">
    <source>
        <dbReference type="Proteomes" id="UP000708148"/>
    </source>
</evidence>
<evidence type="ECO:0000256" key="1">
    <source>
        <dbReference type="ARBA" id="ARBA00001964"/>
    </source>
</evidence>
<dbReference type="GO" id="GO:0045252">
    <property type="term" value="C:oxoglutarate dehydrogenase complex"/>
    <property type="evidence" value="ECO:0007669"/>
    <property type="project" value="TreeGrafter"/>
</dbReference>
<keyword evidence="4" id="KW-0786">Thiamine pyrophosphate</keyword>
<dbReference type="AlphaFoldDB" id="A0A8S1JET4"/>
<comment type="caution">
    <text evidence="9">The sequence shown here is derived from an EMBL/GenBank/DDBJ whole genome shotgun (WGS) entry which is preliminary data.</text>
</comment>
<dbReference type="SUPFAM" id="SSF52518">
    <property type="entry name" value="Thiamin diphosphate-binding fold (THDP-binding)"/>
    <property type="match status" value="1"/>
</dbReference>
<dbReference type="InterPro" id="IPR029061">
    <property type="entry name" value="THDP-binding"/>
</dbReference>
<dbReference type="Gene3D" id="1.10.287.1150">
    <property type="entry name" value="TPP helical domain"/>
    <property type="match status" value="1"/>
</dbReference>
<dbReference type="Pfam" id="PF16078">
    <property type="entry name" value="2-oxogl_dehyd_N"/>
    <property type="match status" value="1"/>
</dbReference>
<keyword evidence="10" id="KW-1185">Reference proteome</keyword>
<organism evidence="9 10">
    <name type="scientific">Ostreobium quekettii</name>
    <dbReference type="NCBI Taxonomy" id="121088"/>
    <lineage>
        <taxon>Eukaryota</taxon>
        <taxon>Viridiplantae</taxon>
        <taxon>Chlorophyta</taxon>
        <taxon>core chlorophytes</taxon>
        <taxon>Ulvophyceae</taxon>
        <taxon>TCBD clade</taxon>
        <taxon>Bryopsidales</taxon>
        <taxon>Ostreobineae</taxon>
        <taxon>Ostreobiaceae</taxon>
        <taxon>Ostreobium</taxon>
    </lineage>
</organism>
<comment type="similarity">
    <text evidence="2">Belongs to the alpha-ketoglutarate dehydrogenase family.</text>
</comment>
<dbReference type="GO" id="GO:0006099">
    <property type="term" value="P:tricarboxylic acid cycle"/>
    <property type="evidence" value="ECO:0007669"/>
    <property type="project" value="TreeGrafter"/>
</dbReference>
<comment type="function">
    <text evidence="5">The 2-oxoglutarate dehydrogenase complex catalyzes the overall conversion of 2-oxoglutarate to succinyl-CoA and CO(2). It contains multiple copies of three enzymatic components: 2-oxoglutarate dehydrogenase (E1), dihydrolipoamide succinyltransferase (E2) and lipoamide dehydrogenase (E3).</text>
</comment>
<evidence type="ECO:0000256" key="6">
    <source>
        <dbReference type="ARBA" id="ARBA00040267"/>
    </source>
</evidence>
<evidence type="ECO:0000313" key="9">
    <source>
        <dbReference type="EMBL" id="CAD7704337.1"/>
    </source>
</evidence>
<evidence type="ECO:0000256" key="7">
    <source>
        <dbReference type="ARBA" id="ARBA00042984"/>
    </source>
</evidence>
<dbReference type="Proteomes" id="UP000708148">
    <property type="component" value="Unassembled WGS sequence"/>
</dbReference>
<dbReference type="InterPro" id="IPR032106">
    <property type="entry name" value="2-oxogl_dehyd_N"/>
</dbReference>
<dbReference type="GO" id="GO:0030976">
    <property type="term" value="F:thiamine pyrophosphate binding"/>
    <property type="evidence" value="ECO:0007669"/>
    <property type="project" value="InterPro"/>
</dbReference>